<feature type="domain" description="Type I restriction enzyme R protein N-terminal" evidence="9">
    <location>
        <begin position="33"/>
        <end position="144"/>
    </location>
</feature>
<accession>A0AAW4YXP7</accession>
<keyword evidence="3 10" id="KW-0489">Methyltransferase</keyword>
<evidence type="ECO:0000256" key="2">
    <source>
        <dbReference type="ARBA" id="ARBA00011900"/>
    </source>
</evidence>
<evidence type="ECO:0000256" key="5">
    <source>
        <dbReference type="ARBA" id="ARBA00022691"/>
    </source>
</evidence>
<evidence type="ECO:0000259" key="9">
    <source>
        <dbReference type="Pfam" id="PF13588"/>
    </source>
</evidence>
<keyword evidence="5" id="KW-0949">S-adenosyl-L-methionine</keyword>
<evidence type="ECO:0000256" key="4">
    <source>
        <dbReference type="ARBA" id="ARBA00022679"/>
    </source>
</evidence>
<keyword evidence="4" id="KW-0808">Transferase</keyword>
<dbReference type="CDD" id="cd02440">
    <property type="entry name" value="AdoMet_MTases"/>
    <property type="match status" value="1"/>
</dbReference>
<keyword evidence="6" id="KW-0680">Restriction system</keyword>
<evidence type="ECO:0000256" key="1">
    <source>
        <dbReference type="ARBA" id="ARBA00006594"/>
    </source>
</evidence>
<dbReference type="InterPro" id="IPR038333">
    <property type="entry name" value="T1MK-like_N_sf"/>
</dbReference>
<dbReference type="RefSeq" id="WP_234239891.1">
    <property type="nucleotide sequence ID" value="NZ_JABFTS010000006.1"/>
</dbReference>
<dbReference type="Gene3D" id="1.20.1260.30">
    <property type="match status" value="1"/>
</dbReference>
<dbReference type="GO" id="GO:0003677">
    <property type="term" value="F:DNA binding"/>
    <property type="evidence" value="ECO:0007669"/>
    <property type="project" value="InterPro"/>
</dbReference>
<gene>
    <name evidence="10" type="ORF">HOP61_14600</name>
</gene>
<evidence type="ECO:0000259" key="8">
    <source>
        <dbReference type="Pfam" id="PF02384"/>
    </source>
</evidence>
<dbReference type="SUPFAM" id="SSF53335">
    <property type="entry name" value="S-adenosyl-L-methionine-dependent methyltransferases"/>
    <property type="match status" value="1"/>
</dbReference>
<dbReference type="InterPro" id="IPR003356">
    <property type="entry name" value="DNA_methylase_A-5"/>
</dbReference>
<dbReference type="PROSITE" id="PS00092">
    <property type="entry name" value="N6_MTASE"/>
    <property type="match status" value="1"/>
</dbReference>
<dbReference type="EC" id="2.1.1.72" evidence="2"/>
<comment type="caution">
    <text evidence="10">The sequence shown here is derived from an EMBL/GenBank/DDBJ whole genome shotgun (WGS) entry which is preliminary data.</text>
</comment>
<dbReference type="Proteomes" id="UP001320178">
    <property type="component" value="Unassembled WGS sequence"/>
</dbReference>
<dbReference type="InterPro" id="IPR052916">
    <property type="entry name" value="Type-I_RE_MTase_Subunit"/>
</dbReference>
<name>A0AAW4YXP7_9GAMM</name>
<dbReference type="InterPro" id="IPR029464">
    <property type="entry name" value="HSDR_N"/>
</dbReference>
<dbReference type="EMBL" id="JABFTS010000006">
    <property type="protein sequence ID" value="MCE8052525.1"/>
    <property type="molecule type" value="Genomic_DNA"/>
</dbReference>
<comment type="similarity">
    <text evidence="1">Belongs to the N(4)/N(6)-methyltransferase family.</text>
</comment>
<evidence type="ECO:0000313" key="11">
    <source>
        <dbReference type="Proteomes" id="UP001320178"/>
    </source>
</evidence>
<organism evidence="10 11">
    <name type="scientific">Billgrantia desiderata</name>
    <dbReference type="NCBI Taxonomy" id="52021"/>
    <lineage>
        <taxon>Bacteria</taxon>
        <taxon>Pseudomonadati</taxon>
        <taxon>Pseudomonadota</taxon>
        <taxon>Gammaproteobacteria</taxon>
        <taxon>Oceanospirillales</taxon>
        <taxon>Halomonadaceae</taxon>
        <taxon>Billgrantia</taxon>
    </lineage>
</organism>
<evidence type="ECO:0000256" key="7">
    <source>
        <dbReference type="ARBA" id="ARBA00047942"/>
    </source>
</evidence>
<dbReference type="AlphaFoldDB" id="A0AAW4YXP7"/>
<dbReference type="Pfam" id="PF02384">
    <property type="entry name" value="N6_Mtase"/>
    <property type="match status" value="1"/>
</dbReference>
<dbReference type="PANTHER" id="PTHR42998">
    <property type="entry name" value="TYPE I RESTRICTION ENZYME HINDVIIP M PROTEIN-RELATED"/>
    <property type="match status" value="1"/>
</dbReference>
<dbReference type="GO" id="GO:0032259">
    <property type="term" value="P:methylation"/>
    <property type="evidence" value="ECO:0007669"/>
    <property type="project" value="UniProtKB-KW"/>
</dbReference>
<feature type="domain" description="DNA methylase adenine-specific" evidence="8">
    <location>
        <begin position="314"/>
        <end position="579"/>
    </location>
</feature>
<dbReference type="InterPro" id="IPR002052">
    <property type="entry name" value="DNA_methylase_N6_adenine_CS"/>
</dbReference>
<evidence type="ECO:0000256" key="3">
    <source>
        <dbReference type="ARBA" id="ARBA00022603"/>
    </source>
</evidence>
<dbReference type="NCBIfam" id="NF047738">
    <property type="entry name" value="antiphage_MADS2"/>
    <property type="match status" value="1"/>
</dbReference>
<proteinExistence type="inferred from homology"/>
<reference evidence="10" key="2">
    <citation type="journal article" date="2021" name="Front. Microbiol.">
        <title>Aerobic Denitrification and Heterotrophic Sulfur Oxidation in the Genus Halomonas Revealed by Six Novel Species Characterizations and Genome-Based Analysis.</title>
        <authorList>
            <person name="Wang L."/>
            <person name="Shao Z."/>
        </authorList>
    </citation>
    <scope>NUCLEOTIDE SEQUENCE</scope>
    <source>
        <strain evidence="10">MCCC 1A05776</strain>
    </source>
</reference>
<reference evidence="10" key="1">
    <citation type="submission" date="2020-05" db="EMBL/GenBank/DDBJ databases">
        <authorList>
            <person name="Wang L."/>
            <person name="Shao Z."/>
        </authorList>
    </citation>
    <scope>NUCLEOTIDE SEQUENCE</scope>
    <source>
        <strain evidence="10">MCCC 1A05776</strain>
    </source>
</reference>
<dbReference type="PANTHER" id="PTHR42998:SF1">
    <property type="entry name" value="TYPE I RESTRICTION ENZYME HINDI METHYLASE SUBUNIT"/>
    <property type="match status" value="1"/>
</dbReference>
<protein>
    <recommendedName>
        <fullName evidence="2">site-specific DNA-methyltransferase (adenine-specific)</fullName>
        <ecNumber evidence="2">2.1.1.72</ecNumber>
    </recommendedName>
</protein>
<comment type="catalytic activity">
    <reaction evidence="7">
        <text>a 2'-deoxyadenosine in DNA + S-adenosyl-L-methionine = an N(6)-methyl-2'-deoxyadenosine in DNA + S-adenosyl-L-homocysteine + H(+)</text>
        <dbReference type="Rhea" id="RHEA:15197"/>
        <dbReference type="Rhea" id="RHEA-COMP:12418"/>
        <dbReference type="Rhea" id="RHEA-COMP:12419"/>
        <dbReference type="ChEBI" id="CHEBI:15378"/>
        <dbReference type="ChEBI" id="CHEBI:57856"/>
        <dbReference type="ChEBI" id="CHEBI:59789"/>
        <dbReference type="ChEBI" id="CHEBI:90615"/>
        <dbReference type="ChEBI" id="CHEBI:90616"/>
        <dbReference type="EC" id="2.1.1.72"/>
    </reaction>
</comment>
<evidence type="ECO:0000256" key="6">
    <source>
        <dbReference type="ARBA" id="ARBA00022747"/>
    </source>
</evidence>
<dbReference type="GO" id="GO:0009007">
    <property type="term" value="F:site-specific DNA-methyltransferase (adenine-specific) activity"/>
    <property type="evidence" value="ECO:0007669"/>
    <property type="project" value="UniProtKB-EC"/>
</dbReference>
<dbReference type="GO" id="GO:0009307">
    <property type="term" value="P:DNA restriction-modification system"/>
    <property type="evidence" value="ECO:0007669"/>
    <property type="project" value="UniProtKB-KW"/>
</dbReference>
<dbReference type="GO" id="GO:0008170">
    <property type="term" value="F:N-methyltransferase activity"/>
    <property type="evidence" value="ECO:0007669"/>
    <property type="project" value="InterPro"/>
</dbReference>
<dbReference type="PRINTS" id="PR00507">
    <property type="entry name" value="N12N6MTFRASE"/>
</dbReference>
<sequence>MNRMMSDEVGESTIPAGYTLDYVTGRKIKETKKELVRQRIARALIHEYGFSPEDMEIGYKAKGRKKIDIAIFGHEKEHVPENLRRAVVCRPEPAMGKKAARIRDFEQAKKDLEEIEAIMLEMEAVQHGLWTNGFEFFFLEKQQSRFETKCNPVGDWPMAEESVGTKDVVSDAHTRIADNEMLKITFRRCHNFIHGNEGMPKDAAFWQFLYLIFCKMHDENLRAKQRQAWQRRFWAGPKEQFEEQGRKDIRIRIEALFTEVKKQYKNIFRGNEEITLSNRALAFIVSELAKYDFTRTDVDAKGVAYQELVGVNLRGDRGQYFTPRGVVKLVIEMLDPKENESFLDPACGTGGFLVAALGHMLKKFRDEQNTQAGNESTTDFLNVHERLKDYAAANVYGTDFDPFLIRAAQMNMVLAGDGRGHIYNINSLEFPLGYLDDLPAAKKEIPLGSVDIIATNPPFGSDIPITDKHILEQYELAHNWEPDGEGGFRNTGVLKGSVAPEILFIERCIKWLKPGSGRMGIVLPDGILGNPAAEYIRWWIMRETQVLASIDLPVEAFIAEANVNILTSLLFLRRKDNQEKHREALGGGEEYSVFMAVADKVGFDRRGNKLYKRTADGEEIVEPKKHIERIRIGGRFVERVLTRSEKMEDNDLPIIAEKYREFLREQNG</sequence>
<dbReference type="InterPro" id="IPR029063">
    <property type="entry name" value="SAM-dependent_MTases_sf"/>
</dbReference>
<dbReference type="Pfam" id="PF13588">
    <property type="entry name" value="HSDR_N_2"/>
    <property type="match status" value="1"/>
</dbReference>
<evidence type="ECO:0000313" key="10">
    <source>
        <dbReference type="EMBL" id="MCE8052525.1"/>
    </source>
</evidence>
<dbReference type="Gene3D" id="3.40.50.150">
    <property type="entry name" value="Vaccinia Virus protein VP39"/>
    <property type="match status" value="1"/>
</dbReference>